<dbReference type="InterPro" id="IPR008906">
    <property type="entry name" value="HATC_C_dom"/>
</dbReference>
<dbReference type="SUPFAM" id="SSF53098">
    <property type="entry name" value="Ribonuclease H-like"/>
    <property type="match status" value="1"/>
</dbReference>
<dbReference type="AlphaFoldDB" id="A0A6S7J307"/>
<organism evidence="1 2">
    <name type="scientific">Paramuricea clavata</name>
    <name type="common">Red gorgonian</name>
    <name type="synonym">Violescent sea-whip</name>
    <dbReference type="NCBI Taxonomy" id="317549"/>
    <lineage>
        <taxon>Eukaryota</taxon>
        <taxon>Metazoa</taxon>
        <taxon>Cnidaria</taxon>
        <taxon>Anthozoa</taxon>
        <taxon>Octocorallia</taxon>
        <taxon>Malacalcyonacea</taxon>
        <taxon>Plexauridae</taxon>
        <taxon>Paramuricea</taxon>
    </lineage>
</organism>
<dbReference type="InterPro" id="IPR052958">
    <property type="entry name" value="IFN-induced_PKR_regulator"/>
</dbReference>
<reference evidence="1" key="1">
    <citation type="submission" date="2020-04" db="EMBL/GenBank/DDBJ databases">
        <authorList>
            <person name="Alioto T."/>
            <person name="Alioto T."/>
            <person name="Gomez Garrido J."/>
        </authorList>
    </citation>
    <scope>NUCLEOTIDE SEQUENCE</scope>
    <source>
        <strain evidence="1">A484AB</strain>
    </source>
</reference>
<proteinExistence type="predicted"/>
<protein>
    <submittedName>
        <fullName evidence="1">52 kDa repressor of the inhibitor of the kinase-like</fullName>
    </submittedName>
</protein>
<evidence type="ECO:0000313" key="2">
    <source>
        <dbReference type="Proteomes" id="UP001152795"/>
    </source>
</evidence>
<dbReference type="EMBL" id="CACRXK020012896">
    <property type="protein sequence ID" value="CAB4024201.1"/>
    <property type="molecule type" value="Genomic_DNA"/>
</dbReference>
<sequence>MAGKYNGVSSLIQGQFSKALYVHCMNHRLNLCVADTCSEYLVKDMMSVLRSLSSFFSGSPKRQQHFKEKVKSLLPASKHEVLINVCETRWIARFDGLDRIVELLLPVVCTIEDIAHNRKGGDEESDSGDWNQNSKAAAKKMLPSITFQFVVTLVIVRYILDLTRPATVKLQRKEMDLLKAHSEISSLKKNLQDLRYNIDRERHKLYQEAVELAATIRLDPCKPRIIPVQAHRNNNPSDSIEGHYRVNLSVVFLDHALNQLETRFPPEAYTCYSGFSIVPTVMLANPSTWKNSVTLFCQHYSSDIPNVIGLPAELTLWQRRWEDKVEEVGTDKLPDRVSKTLISVDPVAFPNIFTVLKILATIPVTSCSCERSISSLRLLKNYLRNTTGQERLNGLTLMHAHKAISLDYEQIIDLFATLHPRRMRMAHLSSTNSRLTRE</sequence>
<dbReference type="OrthoDB" id="5982319at2759"/>
<accession>A0A6S7J307</accession>
<dbReference type="InterPro" id="IPR012337">
    <property type="entry name" value="RNaseH-like_sf"/>
</dbReference>
<dbReference type="PANTHER" id="PTHR46289">
    <property type="entry name" value="52 KDA REPRESSOR OF THE INHIBITOR OF THE PROTEIN KINASE-LIKE PROTEIN-RELATED"/>
    <property type="match status" value="1"/>
</dbReference>
<comment type="caution">
    <text evidence="1">The sequence shown here is derived from an EMBL/GenBank/DDBJ whole genome shotgun (WGS) entry which is preliminary data.</text>
</comment>
<feature type="non-terminal residue" evidence="1">
    <location>
        <position position="1"/>
    </location>
</feature>
<dbReference type="Proteomes" id="UP001152795">
    <property type="component" value="Unassembled WGS sequence"/>
</dbReference>
<dbReference type="GO" id="GO:0046983">
    <property type="term" value="F:protein dimerization activity"/>
    <property type="evidence" value="ECO:0007669"/>
    <property type="project" value="InterPro"/>
</dbReference>
<dbReference type="Pfam" id="PF05699">
    <property type="entry name" value="Dimer_Tnp_hAT"/>
    <property type="match status" value="1"/>
</dbReference>
<keyword evidence="2" id="KW-1185">Reference proteome</keyword>
<dbReference type="PANTHER" id="PTHR46289:SF16">
    <property type="entry name" value="52 KDA REPRESSOR OF THE INHIBITOR OF THE PROTEIN KINASE"/>
    <property type="match status" value="1"/>
</dbReference>
<gene>
    <name evidence="1" type="ORF">PACLA_8A006035</name>
</gene>
<evidence type="ECO:0000313" key="1">
    <source>
        <dbReference type="EMBL" id="CAB4024201.1"/>
    </source>
</evidence>
<name>A0A6S7J307_PARCT</name>